<dbReference type="EMBL" id="PKMF04000242">
    <property type="protein sequence ID" value="KAK7841379.1"/>
    <property type="molecule type" value="Genomic_DNA"/>
</dbReference>
<comment type="caution">
    <text evidence="1">The sequence shown here is derived from an EMBL/GenBank/DDBJ whole genome shotgun (WGS) entry which is preliminary data.</text>
</comment>
<sequence>MDSSQPLNLLFNSKPSRSFILVLPNDSAALDGVPNVATLLHFSSLVYYPRFSSIRRCQGLSLAST</sequence>
<keyword evidence="2" id="KW-1185">Reference proteome</keyword>
<accession>A0AAW0KS73</accession>
<organism evidence="1 2">
    <name type="scientific">Quercus suber</name>
    <name type="common">Cork oak</name>
    <dbReference type="NCBI Taxonomy" id="58331"/>
    <lineage>
        <taxon>Eukaryota</taxon>
        <taxon>Viridiplantae</taxon>
        <taxon>Streptophyta</taxon>
        <taxon>Embryophyta</taxon>
        <taxon>Tracheophyta</taxon>
        <taxon>Spermatophyta</taxon>
        <taxon>Magnoliopsida</taxon>
        <taxon>eudicotyledons</taxon>
        <taxon>Gunneridae</taxon>
        <taxon>Pentapetalae</taxon>
        <taxon>rosids</taxon>
        <taxon>fabids</taxon>
        <taxon>Fagales</taxon>
        <taxon>Fagaceae</taxon>
        <taxon>Quercus</taxon>
    </lineage>
</organism>
<dbReference type="Proteomes" id="UP000237347">
    <property type="component" value="Unassembled WGS sequence"/>
</dbReference>
<name>A0AAW0KS73_QUESU</name>
<gene>
    <name evidence="1" type="ORF">CFP56_015506</name>
</gene>
<evidence type="ECO:0000313" key="1">
    <source>
        <dbReference type="EMBL" id="KAK7841379.1"/>
    </source>
</evidence>
<reference evidence="1 2" key="1">
    <citation type="journal article" date="2018" name="Sci. Data">
        <title>The draft genome sequence of cork oak.</title>
        <authorList>
            <person name="Ramos A.M."/>
            <person name="Usie A."/>
            <person name="Barbosa P."/>
            <person name="Barros P.M."/>
            <person name="Capote T."/>
            <person name="Chaves I."/>
            <person name="Simoes F."/>
            <person name="Abreu I."/>
            <person name="Carrasquinho I."/>
            <person name="Faro C."/>
            <person name="Guimaraes J.B."/>
            <person name="Mendonca D."/>
            <person name="Nobrega F."/>
            <person name="Rodrigues L."/>
            <person name="Saibo N.J.M."/>
            <person name="Varela M.C."/>
            <person name="Egas C."/>
            <person name="Matos J."/>
            <person name="Miguel C.M."/>
            <person name="Oliveira M.M."/>
            <person name="Ricardo C.P."/>
            <person name="Goncalves S."/>
        </authorList>
    </citation>
    <scope>NUCLEOTIDE SEQUENCE [LARGE SCALE GENOMIC DNA]</scope>
    <source>
        <strain evidence="2">cv. HL8</strain>
    </source>
</reference>
<dbReference type="AlphaFoldDB" id="A0AAW0KS73"/>
<proteinExistence type="predicted"/>
<evidence type="ECO:0000313" key="2">
    <source>
        <dbReference type="Proteomes" id="UP000237347"/>
    </source>
</evidence>
<protein>
    <submittedName>
        <fullName evidence="1">Uncharacterized protein</fullName>
    </submittedName>
</protein>